<proteinExistence type="predicted"/>
<evidence type="ECO:0000256" key="1">
    <source>
        <dbReference type="SAM" id="MobiDB-lite"/>
    </source>
</evidence>
<feature type="region of interest" description="Disordered" evidence="1">
    <location>
        <begin position="47"/>
        <end position="69"/>
    </location>
</feature>
<dbReference type="Proteomes" id="UP000239007">
    <property type="component" value="Unassembled WGS sequence"/>
</dbReference>
<organism evidence="2 3">
    <name type="scientific">Psychrosphaera saromensis</name>
    <dbReference type="NCBI Taxonomy" id="716813"/>
    <lineage>
        <taxon>Bacteria</taxon>
        <taxon>Pseudomonadati</taxon>
        <taxon>Pseudomonadota</taxon>
        <taxon>Gammaproteobacteria</taxon>
        <taxon>Alteromonadales</taxon>
        <taxon>Pseudoalteromonadaceae</taxon>
        <taxon>Psychrosphaera</taxon>
    </lineage>
</organism>
<sequence>MQISPSSTGQVTSSAMQGGEALAANLSKGAQEMEGQAALALLSSTAQLPSSSPVGSTGGVIGQRINISV</sequence>
<dbReference type="EMBL" id="MSCH01000003">
    <property type="protein sequence ID" value="PQJ53095.1"/>
    <property type="molecule type" value="Genomic_DNA"/>
</dbReference>
<accession>A0A2S7UTN0</accession>
<comment type="caution">
    <text evidence="2">The sequence shown here is derived from an EMBL/GenBank/DDBJ whole genome shotgun (WGS) entry which is preliminary data.</text>
</comment>
<name>A0A2S7UTN0_9GAMM</name>
<reference evidence="2 3" key="1">
    <citation type="submission" date="2016-12" db="EMBL/GenBank/DDBJ databases">
        <title>Diversity of luminous bacteria.</title>
        <authorList>
            <person name="Yoshizawa S."/>
            <person name="Kogure K."/>
        </authorList>
    </citation>
    <scope>NUCLEOTIDE SEQUENCE [LARGE SCALE GENOMIC DNA]</scope>
    <source>
        <strain evidence="2 3">SA4-48</strain>
    </source>
</reference>
<dbReference type="AlphaFoldDB" id="A0A2S7UTN0"/>
<evidence type="ECO:0000313" key="3">
    <source>
        <dbReference type="Proteomes" id="UP000239007"/>
    </source>
</evidence>
<gene>
    <name evidence="2" type="ORF">BTO11_05090</name>
</gene>
<evidence type="ECO:0000313" key="2">
    <source>
        <dbReference type="EMBL" id="PQJ53095.1"/>
    </source>
</evidence>
<protein>
    <recommendedName>
        <fullName evidence="4">Motility protein</fullName>
    </recommendedName>
</protein>
<evidence type="ECO:0008006" key="4">
    <source>
        <dbReference type="Google" id="ProtNLM"/>
    </source>
</evidence>
<dbReference type="RefSeq" id="WP_105051570.1">
    <property type="nucleotide sequence ID" value="NZ_BMYG01000003.1"/>
</dbReference>
<keyword evidence="3" id="KW-1185">Reference proteome</keyword>